<feature type="coiled-coil region" evidence="1">
    <location>
        <begin position="536"/>
        <end position="570"/>
    </location>
</feature>
<dbReference type="AlphaFoldDB" id="A0A9P8PXX9"/>
<keyword evidence="1" id="KW-0175">Coiled coil</keyword>
<evidence type="ECO:0000259" key="3">
    <source>
        <dbReference type="Pfam" id="PF12808"/>
    </source>
</evidence>
<keyword evidence="5" id="KW-1185">Reference proteome</keyword>
<dbReference type="InterPro" id="IPR024545">
    <property type="entry name" value="Mto1-like_Mto2p-bd"/>
</dbReference>
<feature type="domain" description="Mto1-like Mto2p-binding" evidence="3">
    <location>
        <begin position="878"/>
        <end position="923"/>
    </location>
</feature>
<accession>A0A9P8PXX9</accession>
<reference evidence="4" key="1">
    <citation type="journal article" date="2021" name="Open Biol.">
        <title>Shared evolutionary footprints suggest mitochondrial oxidative damage underlies multiple complex I losses in fungi.</title>
        <authorList>
            <person name="Schikora-Tamarit M.A."/>
            <person name="Marcet-Houben M."/>
            <person name="Nosek J."/>
            <person name="Gabaldon T."/>
        </authorList>
    </citation>
    <scope>NUCLEOTIDE SEQUENCE</scope>
    <source>
        <strain evidence="4">CBS6341</strain>
    </source>
</reference>
<evidence type="ECO:0000256" key="2">
    <source>
        <dbReference type="SAM" id="MobiDB-lite"/>
    </source>
</evidence>
<reference evidence="4" key="2">
    <citation type="submission" date="2021-01" db="EMBL/GenBank/DDBJ databases">
        <authorList>
            <person name="Schikora-Tamarit M.A."/>
        </authorList>
    </citation>
    <scope>NUCLEOTIDE SEQUENCE</scope>
    <source>
        <strain evidence="4">CBS6341</strain>
    </source>
</reference>
<evidence type="ECO:0000313" key="5">
    <source>
        <dbReference type="Proteomes" id="UP000769528"/>
    </source>
</evidence>
<feature type="coiled-coil region" evidence="1">
    <location>
        <begin position="326"/>
        <end position="399"/>
    </location>
</feature>
<feature type="compositionally biased region" description="Polar residues" evidence="2">
    <location>
        <begin position="863"/>
        <end position="874"/>
    </location>
</feature>
<evidence type="ECO:0000313" key="4">
    <source>
        <dbReference type="EMBL" id="KAH3680227.1"/>
    </source>
</evidence>
<feature type="coiled-coil region" evidence="1">
    <location>
        <begin position="473"/>
        <end position="503"/>
    </location>
</feature>
<sequence length="924" mass="106726">MSGTDVESPIELSDSNSEKDKENHLVRNTSWSSSTKVAGNTIDQRRFSLKAINDYDDSQGNADESDIKDLSTRFNNLTNLEEYEFEEGDHMENEFLNSSSFITNSQIIKNSNLSNFKPLDYNRIASEGLPLSSSTNTSFNDVLSSPTPLKKESSAKSTKQSSHFRLFSKDVSEFTRATSDNSDIEDDTRTFDKGDKVPIDHELKFIDIDNPASTPKIPKMNTTPWRVLRSKLPDLPKEYELPKLNFDSYLDQYTKSSAESEISKSELIYNNTNSDADNVLGSANSLQEIENLRKEVTNYKLQHKILIQIIRSQTGNLNEDIERALMVQLQKDNKTLLNQKNFLQDSLSKEEEEISKKYNERLKELLDLKNDLIATNGEKEQLSSQIQQLRSHIESQNLASQINIQDLEKYERIVDEILTSLLKVSKGQTSEALIKTRDNSSSLLTKLEILNFATNEIINKLLQDDSKRKDSSLSDYNQLKSFYQNKFNELKEQENELTALMHEKSNSFGELQNDYGKLVHRFKDNSDLLRDLRSHIDLKNTKINELNSHIEKLEIELRQVLELKDNGNQDQSTKKLNKIKLEYAKEIEDLEGVIEGFKAQLVSQKHIQDEAIQKSKENKTLNQEIIELKLQLSESKDKESRYQRIQQDYTQVSDQNKFLEATIKELKDDLAYREKEYTRKLEHAAKELNVAVTKQRSLGAEKSKLTFALGEAKKEKLQFSQSIQLLNEKNGRLSYQISSLTNAQGAYHKLFEIQLRSFENFIKIFESVLEESSIYQVESKLRKLISKYDTAKKSLDIDQQLPILKSILTFFENSASSLIDDYFQLLSKFNDSEERSTQEINDLYTQITDLSNELKWHLENQESEASNGNDQSPRTKLRIEDLERKRKVEREKRKLENEAADKVIKDLEKENAELRAKLAQKQEI</sequence>
<feature type="compositionally biased region" description="Polar residues" evidence="2">
    <location>
        <begin position="26"/>
        <end position="37"/>
    </location>
</feature>
<name>A0A9P8PXX9_9ASCO</name>
<feature type="region of interest" description="Disordered" evidence="2">
    <location>
        <begin position="1"/>
        <end position="37"/>
    </location>
</feature>
<feature type="region of interest" description="Disordered" evidence="2">
    <location>
        <begin position="860"/>
        <end position="883"/>
    </location>
</feature>
<comment type="caution">
    <text evidence="4">The sequence shown here is derived from an EMBL/GenBank/DDBJ whole genome shotgun (WGS) entry which is preliminary data.</text>
</comment>
<dbReference type="Proteomes" id="UP000769528">
    <property type="component" value="Unassembled WGS sequence"/>
</dbReference>
<evidence type="ECO:0000256" key="1">
    <source>
        <dbReference type="SAM" id="Coils"/>
    </source>
</evidence>
<dbReference type="Pfam" id="PF12808">
    <property type="entry name" value="Mto2_bdg"/>
    <property type="match status" value="1"/>
</dbReference>
<feature type="compositionally biased region" description="Basic and acidic residues" evidence="2">
    <location>
        <begin position="16"/>
        <end position="25"/>
    </location>
</feature>
<feature type="compositionally biased region" description="Polar residues" evidence="2">
    <location>
        <begin position="134"/>
        <end position="147"/>
    </location>
</feature>
<proteinExistence type="predicted"/>
<feature type="coiled-coil region" evidence="1">
    <location>
        <begin position="611"/>
        <end position="676"/>
    </location>
</feature>
<dbReference type="EMBL" id="JAEUBF010000152">
    <property type="protein sequence ID" value="KAH3680227.1"/>
    <property type="molecule type" value="Genomic_DNA"/>
</dbReference>
<gene>
    <name evidence="4" type="ORF">WICMUC_000492</name>
</gene>
<protein>
    <recommendedName>
        <fullName evidence="3">Mto1-like Mto2p-binding domain-containing protein</fullName>
    </recommendedName>
</protein>
<feature type="region of interest" description="Disordered" evidence="2">
    <location>
        <begin position="134"/>
        <end position="157"/>
    </location>
</feature>
<dbReference type="OrthoDB" id="3980439at2759"/>
<organism evidence="4 5">
    <name type="scientific">Wickerhamomyces mucosus</name>
    <dbReference type="NCBI Taxonomy" id="1378264"/>
    <lineage>
        <taxon>Eukaryota</taxon>
        <taxon>Fungi</taxon>
        <taxon>Dikarya</taxon>
        <taxon>Ascomycota</taxon>
        <taxon>Saccharomycotina</taxon>
        <taxon>Saccharomycetes</taxon>
        <taxon>Phaffomycetales</taxon>
        <taxon>Wickerhamomycetaceae</taxon>
        <taxon>Wickerhamomyces</taxon>
    </lineage>
</organism>